<sequence length="251" mass="28904">MDFANRHTPPINAHITGTSLPSYTNGNYATSPTSNYLGQASTALFHPGTNTQGNLEHFITDIYQKLQKMDLLDQINQRLCTMESRFDSLERTIYGMKTEMGSQAERLDGLEFQRSLVDDRMHMLAIENKELKERMLDIPTRSMKDNLLFGGIEDTGDINENTEEAVQTFIKDKLLISEDVVHRLRKRPDGKSTTIVAKFESRKDKIKVLYAASQTLRERSPYSVYEQYPQEINERRKLLIPVFKDLAIEHL</sequence>
<accession>V4APY0</accession>
<dbReference type="GeneID" id="20242516"/>
<keyword evidence="3" id="KW-1185">Reference proteome</keyword>
<proteinExistence type="predicted"/>
<name>V4APY0_LOTGI</name>
<dbReference type="HOGENOM" id="CLU_1108153_0_0_1"/>
<protein>
    <submittedName>
        <fullName evidence="2">Uncharacterized protein</fullName>
    </submittedName>
</protein>
<dbReference type="RefSeq" id="XP_009050063.1">
    <property type="nucleotide sequence ID" value="XM_009051815.1"/>
</dbReference>
<dbReference type="KEGG" id="lgi:LOTGIDRAFT_173761"/>
<gene>
    <name evidence="2" type="ORF">LOTGIDRAFT_173761</name>
</gene>
<evidence type="ECO:0000256" key="1">
    <source>
        <dbReference type="SAM" id="MobiDB-lite"/>
    </source>
</evidence>
<evidence type="ECO:0000313" key="3">
    <source>
        <dbReference type="Proteomes" id="UP000030746"/>
    </source>
</evidence>
<reference evidence="2 3" key="1">
    <citation type="journal article" date="2013" name="Nature">
        <title>Insights into bilaterian evolution from three spiralian genomes.</title>
        <authorList>
            <person name="Simakov O."/>
            <person name="Marletaz F."/>
            <person name="Cho S.J."/>
            <person name="Edsinger-Gonzales E."/>
            <person name="Havlak P."/>
            <person name="Hellsten U."/>
            <person name="Kuo D.H."/>
            <person name="Larsson T."/>
            <person name="Lv J."/>
            <person name="Arendt D."/>
            <person name="Savage R."/>
            <person name="Osoegawa K."/>
            <person name="de Jong P."/>
            <person name="Grimwood J."/>
            <person name="Chapman J.A."/>
            <person name="Shapiro H."/>
            <person name="Aerts A."/>
            <person name="Otillar R.P."/>
            <person name="Terry A.Y."/>
            <person name="Boore J.L."/>
            <person name="Grigoriev I.V."/>
            <person name="Lindberg D.R."/>
            <person name="Seaver E.C."/>
            <person name="Weisblat D.A."/>
            <person name="Putnam N.H."/>
            <person name="Rokhsar D.S."/>
        </authorList>
    </citation>
    <scope>NUCLEOTIDE SEQUENCE [LARGE SCALE GENOMIC DNA]</scope>
</reference>
<evidence type="ECO:0000313" key="2">
    <source>
        <dbReference type="EMBL" id="ESO99272.1"/>
    </source>
</evidence>
<organism evidence="2 3">
    <name type="scientific">Lottia gigantea</name>
    <name type="common">Giant owl limpet</name>
    <dbReference type="NCBI Taxonomy" id="225164"/>
    <lineage>
        <taxon>Eukaryota</taxon>
        <taxon>Metazoa</taxon>
        <taxon>Spiralia</taxon>
        <taxon>Lophotrochozoa</taxon>
        <taxon>Mollusca</taxon>
        <taxon>Gastropoda</taxon>
        <taxon>Patellogastropoda</taxon>
        <taxon>Lottioidea</taxon>
        <taxon>Lottiidae</taxon>
        <taxon>Lottia</taxon>
    </lineage>
</organism>
<dbReference type="OMA" id="HANLNIY"/>
<dbReference type="CTD" id="20242516"/>
<dbReference type="EMBL" id="KB201038">
    <property type="protein sequence ID" value="ESO99272.1"/>
    <property type="molecule type" value="Genomic_DNA"/>
</dbReference>
<dbReference type="AlphaFoldDB" id="V4APY0"/>
<dbReference type="Proteomes" id="UP000030746">
    <property type="component" value="Unassembled WGS sequence"/>
</dbReference>
<dbReference type="OrthoDB" id="6079384at2759"/>
<feature type="region of interest" description="Disordered" evidence="1">
    <location>
        <begin position="1"/>
        <end position="23"/>
    </location>
</feature>